<reference evidence="2" key="1">
    <citation type="submission" date="2021-03" db="EMBL/GenBank/DDBJ databases">
        <authorList>
            <person name="Tagirdzhanova G."/>
        </authorList>
    </citation>
    <scope>NUCLEOTIDE SEQUENCE</scope>
</reference>
<evidence type="ECO:0000313" key="3">
    <source>
        <dbReference type="Proteomes" id="UP000664534"/>
    </source>
</evidence>
<evidence type="ECO:0000256" key="1">
    <source>
        <dbReference type="SAM" id="MobiDB-lite"/>
    </source>
</evidence>
<proteinExistence type="predicted"/>
<name>A0A8H3EVH1_9LECA</name>
<feature type="compositionally biased region" description="Basic and acidic residues" evidence="1">
    <location>
        <begin position="193"/>
        <end position="204"/>
    </location>
</feature>
<dbReference type="AlphaFoldDB" id="A0A8H3EVH1"/>
<feature type="compositionally biased region" description="Low complexity" evidence="1">
    <location>
        <begin position="179"/>
        <end position="191"/>
    </location>
</feature>
<dbReference type="OrthoDB" id="3830579at2759"/>
<feature type="region of interest" description="Disordered" evidence="1">
    <location>
        <begin position="176"/>
        <end position="204"/>
    </location>
</feature>
<sequence>MQQGSTILQYLTFRPNSSFNDPATSEGKLWNAALKYVTQTQGWGDLHWGTRVASEEAVVDLLISWASNADLLYFMTHDYAAFLTIFNALLLPGEPSISSPSPYVLQLHPGIPNLDLGTVSSVYELSYHSEVDENIKTGLFIEKQICRSMFMEAAEGIGDGFDFLNMDATWAEPYHAIESPSPSSDASVSAALEKQDQRKQDEKTQTQTLFIITDWTRPETERLISDTGRIEDHSTDGVLTAGKYFEKNMLQTADHYTNHHVAFENVSKANVAWLDRDEKWSTYVMRLLAEEQRRKEGVTTE</sequence>
<accession>A0A8H3EVH1</accession>
<dbReference type="Proteomes" id="UP000664534">
    <property type="component" value="Unassembled WGS sequence"/>
</dbReference>
<keyword evidence="3" id="KW-1185">Reference proteome</keyword>
<evidence type="ECO:0000313" key="2">
    <source>
        <dbReference type="EMBL" id="CAF9913122.1"/>
    </source>
</evidence>
<organism evidence="2 3">
    <name type="scientific">Imshaugia aleurites</name>
    <dbReference type="NCBI Taxonomy" id="172621"/>
    <lineage>
        <taxon>Eukaryota</taxon>
        <taxon>Fungi</taxon>
        <taxon>Dikarya</taxon>
        <taxon>Ascomycota</taxon>
        <taxon>Pezizomycotina</taxon>
        <taxon>Lecanoromycetes</taxon>
        <taxon>OSLEUM clade</taxon>
        <taxon>Lecanoromycetidae</taxon>
        <taxon>Lecanorales</taxon>
        <taxon>Lecanorineae</taxon>
        <taxon>Parmeliaceae</taxon>
        <taxon>Imshaugia</taxon>
    </lineage>
</organism>
<comment type="caution">
    <text evidence="2">The sequence shown here is derived from an EMBL/GenBank/DDBJ whole genome shotgun (WGS) entry which is preliminary data.</text>
</comment>
<protein>
    <submittedName>
        <fullName evidence="2">Uncharacterized protein</fullName>
    </submittedName>
</protein>
<gene>
    <name evidence="2" type="ORF">IMSHALPRED_000918</name>
</gene>
<dbReference type="EMBL" id="CAJPDT010000011">
    <property type="protein sequence ID" value="CAF9913122.1"/>
    <property type="molecule type" value="Genomic_DNA"/>
</dbReference>